<dbReference type="PROSITE" id="PS51257">
    <property type="entry name" value="PROKAR_LIPOPROTEIN"/>
    <property type="match status" value="1"/>
</dbReference>
<evidence type="ECO:0008006" key="4">
    <source>
        <dbReference type="Google" id="ProtNLM"/>
    </source>
</evidence>
<accession>A0A1I6ISF4</accession>
<feature type="compositionally biased region" description="Polar residues" evidence="1">
    <location>
        <begin position="109"/>
        <end position="125"/>
    </location>
</feature>
<reference evidence="3" key="1">
    <citation type="submission" date="2016-10" db="EMBL/GenBank/DDBJ databases">
        <authorList>
            <person name="Varghese N."/>
            <person name="Submissions S."/>
        </authorList>
    </citation>
    <scope>NUCLEOTIDE SEQUENCE [LARGE SCALE GENOMIC DNA]</scope>
    <source>
        <strain evidence="3">CGMCC 1.7736</strain>
    </source>
</reference>
<protein>
    <recommendedName>
        <fullName evidence="4">DUF4352 domain-containing protein</fullName>
    </recommendedName>
</protein>
<evidence type="ECO:0000256" key="1">
    <source>
        <dbReference type="SAM" id="MobiDB-lite"/>
    </source>
</evidence>
<proteinExistence type="predicted"/>
<dbReference type="RefSeq" id="WP_089810323.1">
    <property type="nucleotide sequence ID" value="NZ_FOYT01000004.1"/>
</dbReference>
<sequence>MPSRRQILAAACSTGLLSGCSALASEPPSVSEQPCPPGGFVRSTASCSHTDAAENGVEVSLSSRTLDSEQKMFDFTISVRNRGDGPIEFESTEWELWRNSGPKWARLSDANTPTESAGSSRSDGTVRTRPGRAMTWTGLRTMFDAFDDEVQSGLYAAVLPATRQETTIDCVAVFRIAVD</sequence>
<keyword evidence="3" id="KW-1185">Reference proteome</keyword>
<dbReference type="EMBL" id="FOYT01000004">
    <property type="protein sequence ID" value="SFR69674.1"/>
    <property type="molecule type" value="Genomic_DNA"/>
</dbReference>
<organism evidence="2 3">
    <name type="scientific">Halogeometricum rufum</name>
    <dbReference type="NCBI Taxonomy" id="553469"/>
    <lineage>
        <taxon>Archaea</taxon>
        <taxon>Methanobacteriati</taxon>
        <taxon>Methanobacteriota</taxon>
        <taxon>Stenosarchaea group</taxon>
        <taxon>Halobacteria</taxon>
        <taxon>Halobacteriales</taxon>
        <taxon>Haloferacaceae</taxon>
        <taxon>Halogeometricum</taxon>
    </lineage>
</organism>
<evidence type="ECO:0000313" key="2">
    <source>
        <dbReference type="EMBL" id="SFR69674.1"/>
    </source>
</evidence>
<dbReference type="Proteomes" id="UP000198531">
    <property type="component" value="Unassembled WGS sequence"/>
</dbReference>
<evidence type="ECO:0000313" key="3">
    <source>
        <dbReference type="Proteomes" id="UP000198531"/>
    </source>
</evidence>
<dbReference type="STRING" id="553469.SAMN04487947_3661"/>
<dbReference type="AlphaFoldDB" id="A0A1I6ISF4"/>
<gene>
    <name evidence="2" type="ORF">SAMN04487947_3661</name>
</gene>
<name>A0A1I6ISF4_9EURY</name>
<feature type="region of interest" description="Disordered" evidence="1">
    <location>
        <begin position="107"/>
        <end position="130"/>
    </location>
</feature>